<dbReference type="InterPro" id="IPR001138">
    <property type="entry name" value="Zn2Cys6_DnaBD"/>
</dbReference>
<dbReference type="GO" id="GO:0006351">
    <property type="term" value="P:DNA-templated transcription"/>
    <property type="evidence" value="ECO:0007669"/>
    <property type="project" value="InterPro"/>
</dbReference>
<dbReference type="Pfam" id="PF00172">
    <property type="entry name" value="Zn_clus"/>
    <property type="match status" value="1"/>
</dbReference>
<dbReference type="GO" id="GO:0000981">
    <property type="term" value="F:DNA-binding transcription factor activity, RNA polymerase II-specific"/>
    <property type="evidence" value="ECO:0007669"/>
    <property type="project" value="InterPro"/>
</dbReference>
<dbReference type="PROSITE" id="PS50048">
    <property type="entry name" value="ZN2_CY6_FUNGAL_2"/>
    <property type="match status" value="1"/>
</dbReference>
<gene>
    <name evidence="9" type="ORF">CCHR01_00312</name>
</gene>
<evidence type="ECO:0000256" key="5">
    <source>
        <dbReference type="ARBA" id="ARBA00023163"/>
    </source>
</evidence>
<dbReference type="PANTHER" id="PTHR46910:SF37">
    <property type="entry name" value="ZN(II)2CYS6 TRANSCRIPTION FACTOR (EUROFUNG)"/>
    <property type="match status" value="1"/>
</dbReference>
<protein>
    <submittedName>
        <fullName evidence="9">Fungal specific transcription factor</fullName>
    </submittedName>
</protein>
<organism evidence="9 10">
    <name type="scientific">Colletotrichum chrysophilum</name>
    <dbReference type="NCBI Taxonomy" id="1836956"/>
    <lineage>
        <taxon>Eukaryota</taxon>
        <taxon>Fungi</taxon>
        <taxon>Dikarya</taxon>
        <taxon>Ascomycota</taxon>
        <taxon>Pezizomycotina</taxon>
        <taxon>Sordariomycetes</taxon>
        <taxon>Hypocreomycetidae</taxon>
        <taxon>Glomerellales</taxon>
        <taxon>Glomerellaceae</taxon>
        <taxon>Colletotrichum</taxon>
        <taxon>Colletotrichum gloeosporioides species complex</taxon>
    </lineage>
</organism>
<dbReference type="InterPro" id="IPR050987">
    <property type="entry name" value="AtrR-like"/>
</dbReference>
<keyword evidence="2" id="KW-0479">Metal-binding</keyword>
<name>A0AAD9B3X0_9PEZI</name>
<evidence type="ECO:0000313" key="10">
    <source>
        <dbReference type="Proteomes" id="UP001243330"/>
    </source>
</evidence>
<evidence type="ECO:0000256" key="6">
    <source>
        <dbReference type="ARBA" id="ARBA00023242"/>
    </source>
</evidence>
<evidence type="ECO:0000256" key="7">
    <source>
        <dbReference type="SAM" id="MobiDB-lite"/>
    </source>
</evidence>
<dbReference type="PROSITE" id="PS00463">
    <property type="entry name" value="ZN2_CY6_FUNGAL_1"/>
    <property type="match status" value="1"/>
</dbReference>
<comment type="caution">
    <text evidence="9">The sequence shown here is derived from an EMBL/GenBank/DDBJ whole genome shotgun (WGS) entry which is preliminary data.</text>
</comment>
<evidence type="ECO:0000256" key="3">
    <source>
        <dbReference type="ARBA" id="ARBA00023015"/>
    </source>
</evidence>
<keyword evidence="6" id="KW-0539">Nucleus</keyword>
<evidence type="ECO:0000256" key="4">
    <source>
        <dbReference type="ARBA" id="ARBA00023125"/>
    </source>
</evidence>
<dbReference type="Proteomes" id="UP001243330">
    <property type="component" value="Unassembled WGS sequence"/>
</dbReference>
<dbReference type="GO" id="GO:0003677">
    <property type="term" value="F:DNA binding"/>
    <property type="evidence" value="ECO:0007669"/>
    <property type="project" value="UniProtKB-KW"/>
</dbReference>
<dbReference type="CDD" id="cd00067">
    <property type="entry name" value="GAL4"/>
    <property type="match status" value="1"/>
</dbReference>
<feature type="compositionally biased region" description="Low complexity" evidence="7">
    <location>
        <begin position="140"/>
        <end position="153"/>
    </location>
</feature>
<evidence type="ECO:0000256" key="2">
    <source>
        <dbReference type="ARBA" id="ARBA00022723"/>
    </source>
</evidence>
<keyword evidence="5" id="KW-0804">Transcription</keyword>
<dbReference type="GO" id="GO:0005634">
    <property type="term" value="C:nucleus"/>
    <property type="evidence" value="ECO:0007669"/>
    <property type="project" value="UniProtKB-SubCell"/>
</dbReference>
<feature type="region of interest" description="Disordered" evidence="7">
    <location>
        <begin position="1"/>
        <end position="21"/>
    </location>
</feature>
<proteinExistence type="predicted"/>
<keyword evidence="10" id="KW-1185">Reference proteome</keyword>
<sequence length="706" mass="78957">MSFRSPTTMQSQHRPQVPEADSFTAAVRLPSLSCSSCRRRKVKCDHRKPICSTCERYGQDCVWPQRKKNNPRKEKTERLYENVTARLAQIERLVKDLQEPQSVQEAQPRAMSEASSNGATTDHSTWMKTSPAQNPPQPDPSLTSPSSTTSSGPKLFHADAMPEAAIGAGGSCLLFSAEGMEKIDTLVGDKRFSGVARGLLDQINSIPPQRTLNYVSTATDSFPSDFVVAECMKDFFLTLNRHIKFFDESSVRAAVQSYLHGQSSSSIGWKIALYTILLHPHRKRDLLHGTREHEKYLHNAMALIPTAMLHSPCPMTIGALLALVAVLTLQVSHFIFTAENHIAVSVLALATQSLLLGGYYHSNHPGLSDSEIQHRRRLFWQAYIFDHDLMLRIGKPPLITDNFLVDLPEEYPLDCYGFFYYPGDVVLNYFRQEVKLAQIQGRIYSRLYLNSPTSAAALESEIGLLDTELQEWRDSIPEMIRPKQSGASLDDDNHARLMALSVLHFVYFQLVVAVHSAALRMPLSAQDMDFLRPSVAICVNAARGAVSLLNYHHIDHPFTIYLLYQVAWSVDILFINIIENKTSATAAQDIELIKLVLSFYERYDVNHQKIASYHIIKALYEVAVSVVVDPPNAVQEPLGTALNGLSLTMDKGNGNEEFVPVLPVSESIDQDNWEGISHGSHNWLSAGFLQIVDWNLPPDSMIDGNL</sequence>
<dbReference type="EMBL" id="JAQOWY010000003">
    <property type="protein sequence ID" value="KAK1856969.1"/>
    <property type="molecule type" value="Genomic_DNA"/>
</dbReference>
<dbReference type="Pfam" id="PF04082">
    <property type="entry name" value="Fungal_trans"/>
    <property type="match status" value="1"/>
</dbReference>
<evidence type="ECO:0000313" key="9">
    <source>
        <dbReference type="EMBL" id="KAK1856969.1"/>
    </source>
</evidence>
<evidence type="ECO:0000256" key="1">
    <source>
        <dbReference type="ARBA" id="ARBA00004123"/>
    </source>
</evidence>
<dbReference type="SUPFAM" id="SSF57701">
    <property type="entry name" value="Zn2/Cys6 DNA-binding domain"/>
    <property type="match status" value="1"/>
</dbReference>
<feature type="compositionally biased region" description="Polar residues" evidence="7">
    <location>
        <begin position="1"/>
        <end position="14"/>
    </location>
</feature>
<feature type="region of interest" description="Disordered" evidence="7">
    <location>
        <begin position="98"/>
        <end position="155"/>
    </location>
</feature>
<feature type="compositionally biased region" description="Polar residues" evidence="7">
    <location>
        <begin position="113"/>
        <end position="132"/>
    </location>
</feature>
<dbReference type="InterPro" id="IPR036864">
    <property type="entry name" value="Zn2-C6_fun-type_DNA-bd_sf"/>
</dbReference>
<keyword evidence="3" id="KW-0805">Transcription regulation</keyword>
<dbReference type="GO" id="GO:0008270">
    <property type="term" value="F:zinc ion binding"/>
    <property type="evidence" value="ECO:0007669"/>
    <property type="project" value="InterPro"/>
</dbReference>
<keyword evidence="4" id="KW-0238">DNA-binding</keyword>
<evidence type="ECO:0000259" key="8">
    <source>
        <dbReference type="PROSITE" id="PS50048"/>
    </source>
</evidence>
<accession>A0AAD9B3X0</accession>
<dbReference type="Gene3D" id="4.10.240.10">
    <property type="entry name" value="Zn(2)-C6 fungal-type DNA-binding domain"/>
    <property type="match status" value="1"/>
</dbReference>
<dbReference type="PANTHER" id="PTHR46910">
    <property type="entry name" value="TRANSCRIPTION FACTOR PDR1"/>
    <property type="match status" value="1"/>
</dbReference>
<dbReference type="AlphaFoldDB" id="A0AAD9B3X0"/>
<feature type="domain" description="Zn(2)-C6 fungal-type" evidence="8">
    <location>
        <begin position="33"/>
        <end position="63"/>
    </location>
</feature>
<dbReference type="SMART" id="SM00066">
    <property type="entry name" value="GAL4"/>
    <property type="match status" value="1"/>
</dbReference>
<dbReference type="CDD" id="cd12148">
    <property type="entry name" value="fungal_TF_MHR"/>
    <property type="match status" value="1"/>
</dbReference>
<dbReference type="InterPro" id="IPR007219">
    <property type="entry name" value="XnlR_reg_dom"/>
</dbReference>
<reference evidence="9" key="1">
    <citation type="submission" date="2023-01" db="EMBL/GenBank/DDBJ databases">
        <title>Colletotrichum chrysophilum M932 genome sequence.</title>
        <authorList>
            <person name="Baroncelli R."/>
        </authorList>
    </citation>
    <scope>NUCLEOTIDE SEQUENCE</scope>
    <source>
        <strain evidence="9">M932</strain>
    </source>
</reference>
<comment type="subcellular location">
    <subcellularLocation>
        <location evidence="1">Nucleus</location>
    </subcellularLocation>
</comment>